<feature type="domain" description="Starch synthase catalytic" evidence="5">
    <location>
        <begin position="4"/>
        <end position="230"/>
    </location>
</feature>
<dbReference type="EC" id="2.4.1.21" evidence="2"/>
<evidence type="ECO:0000256" key="2">
    <source>
        <dbReference type="ARBA" id="ARBA00012588"/>
    </source>
</evidence>
<dbReference type="RefSeq" id="WP_010262220.1">
    <property type="nucleotide sequence ID" value="NZ_CAEG01000011.1"/>
</dbReference>
<dbReference type="Proteomes" id="UP000183253">
    <property type="component" value="Unassembled WGS sequence"/>
</dbReference>
<evidence type="ECO:0000259" key="5">
    <source>
        <dbReference type="Pfam" id="PF08323"/>
    </source>
</evidence>
<dbReference type="GO" id="GO:0009011">
    <property type="term" value="F:alpha-1,4-glucan glucosyltransferase (ADP-glucose donor) activity"/>
    <property type="evidence" value="ECO:0007669"/>
    <property type="project" value="UniProtKB-EC"/>
</dbReference>
<dbReference type="STRING" id="1033731.SAMN05444145_104132"/>
<evidence type="ECO:0000313" key="6">
    <source>
        <dbReference type="EMBL" id="SEA54325.1"/>
    </source>
</evidence>
<dbReference type="PANTHER" id="PTHR45825:SF11">
    <property type="entry name" value="ALPHA AMYLASE DOMAIN-CONTAINING PROTEIN"/>
    <property type="match status" value="1"/>
</dbReference>
<dbReference type="InterPro" id="IPR013534">
    <property type="entry name" value="Starch_synth_cat_dom"/>
</dbReference>
<comment type="catalytic activity">
    <reaction evidence="1">
        <text>[(1-&gt;4)-alpha-D-glucosyl](n) + ADP-alpha-D-glucose = [(1-&gt;4)-alpha-D-glucosyl](n+1) + ADP + H(+)</text>
        <dbReference type="Rhea" id="RHEA:18189"/>
        <dbReference type="Rhea" id="RHEA-COMP:9584"/>
        <dbReference type="Rhea" id="RHEA-COMP:9587"/>
        <dbReference type="ChEBI" id="CHEBI:15378"/>
        <dbReference type="ChEBI" id="CHEBI:15444"/>
        <dbReference type="ChEBI" id="CHEBI:57498"/>
        <dbReference type="ChEBI" id="CHEBI:456216"/>
        <dbReference type="EC" id="2.4.1.21"/>
    </reaction>
</comment>
<keyword evidence="7" id="KW-1185">Reference proteome</keyword>
<evidence type="ECO:0000313" key="7">
    <source>
        <dbReference type="Proteomes" id="UP000183253"/>
    </source>
</evidence>
<proteinExistence type="predicted"/>
<evidence type="ECO:0000256" key="4">
    <source>
        <dbReference type="ARBA" id="ARBA00022679"/>
    </source>
</evidence>
<protein>
    <recommendedName>
        <fullName evidence="2">starch synthase</fullName>
        <ecNumber evidence="2">2.4.1.21</ecNumber>
    </recommendedName>
</protein>
<keyword evidence="4" id="KW-0808">Transferase</keyword>
<sequence length="268" mass="30448">MASKILYVCQEITPYLPETEGSRLCRALTQAMQEHGNEIRTFMPRYGCINERRHQLHEVIRLSGMNLIIDDNDHQLIIKVASIPAARVQIYFIDNDDYFSRKAVLADDEGSYFPDNDERAIFFARGVLETVKKLRWTPTVVHCHGWFTAVVPVYLKRVFADDPIFRDVKVVVSLYGDGFPGELDPGFGAKIAGEGVKDKNLSILDAPSYENLCRFVMEYADGVVAASPDVDPKVLDMARASGKPMLEYQSPEAEDFFDNYNRFYEAIQ</sequence>
<evidence type="ECO:0000256" key="3">
    <source>
        <dbReference type="ARBA" id="ARBA00022676"/>
    </source>
</evidence>
<reference evidence="6 7" key="1">
    <citation type="submission" date="2016-10" db="EMBL/GenBank/DDBJ databases">
        <authorList>
            <person name="de Groot N.N."/>
        </authorList>
    </citation>
    <scope>NUCLEOTIDE SEQUENCE [LARGE SCALE GENOMIC DNA]</scope>
    <source>
        <strain evidence="6 7">DSM 25383</strain>
    </source>
</reference>
<dbReference type="Pfam" id="PF08323">
    <property type="entry name" value="Glyco_transf_5"/>
    <property type="match status" value="1"/>
</dbReference>
<keyword evidence="3" id="KW-0328">Glycosyltransferase</keyword>
<name>A0A1H4C1K0_9BACT</name>
<gene>
    <name evidence="6" type="ORF">SAMN05444145_104132</name>
</gene>
<dbReference type="EMBL" id="FNRI01000004">
    <property type="protein sequence ID" value="SEA54325.1"/>
    <property type="molecule type" value="Genomic_DNA"/>
</dbReference>
<dbReference type="PANTHER" id="PTHR45825">
    <property type="entry name" value="GRANULE-BOUND STARCH SYNTHASE 1, CHLOROPLASTIC/AMYLOPLASTIC"/>
    <property type="match status" value="1"/>
</dbReference>
<accession>A0A1H4C1K0</accession>
<evidence type="ECO:0000256" key="1">
    <source>
        <dbReference type="ARBA" id="ARBA00001478"/>
    </source>
</evidence>
<dbReference type="Gene3D" id="3.40.50.2000">
    <property type="entry name" value="Glycogen Phosphorylase B"/>
    <property type="match status" value="1"/>
</dbReference>
<dbReference type="AlphaFoldDB" id="A0A1H4C1K0"/>
<dbReference type="SUPFAM" id="SSF53756">
    <property type="entry name" value="UDP-Glycosyltransferase/glycogen phosphorylase"/>
    <property type="match status" value="1"/>
</dbReference>
<organism evidence="6 7">
    <name type="scientific">Alistipes timonensis JC136</name>
    <dbReference type="NCBI Taxonomy" id="1033731"/>
    <lineage>
        <taxon>Bacteria</taxon>
        <taxon>Pseudomonadati</taxon>
        <taxon>Bacteroidota</taxon>
        <taxon>Bacteroidia</taxon>
        <taxon>Bacteroidales</taxon>
        <taxon>Rikenellaceae</taxon>
        <taxon>Alistipes</taxon>
    </lineage>
</organism>
<dbReference type="OrthoDB" id="9808590at2"/>